<sequence>MEKNYQNILVAVDGSTQADQAFEKAIEIAKRNQAKLHIVYVIEEIGNYFGELTISVTNAMEDLRVKEEEKMKQRVEFAHAGGLDNVATYVVYGYPKTLLANFSESEETIDLVIIGKTGLNGLERILVGSTTSYVVNHASCDVLVITTKGEEK</sequence>
<name>A0ABS4CFZ6_9ENTE</name>
<dbReference type="Pfam" id="PF00582">
    <property type="entry name" value="Usp"/>
    <property type="match status" value="1"/>
</dbReference>
<dbReference type="PRINTS" id="PR01438">
    <property type="entry name" value="UNVRSLSTRESS"/>
</dbReference>
<dbReference type="Proteomes" id="UP000673375">
    <property type="component" value="Unassembled WGS sequence"/>
</dbReference>
<keyword evidence="5" id="KW-1185">Reference proteome</keyword>
<dbReference type="EMBL" id="JAEDXU010000002">
    <property type="protein sequence ID" value="MBP1045467.1"/>
    <property type="molecule type" value="Genomic_DNA"/>
</dbReference>
<accession>A0ABS4CFZ6</accession>
<feature type="domain" description="UspA" evidence="3">
    <location>
        <begin position="5"/>
        <end position="145"/>
    </location>
</feature>
<proteinExistence type="inferred from homology"/>
<dbReference type="InterPro" id="IPR006015">
    <property type="entry name" value="Universal_stress_UspA"/>
</dbReference>
<dbReference type="InterPro" id="IPR014729">
    <property type="entry name" value="Rossmann-like_a/b/a_fold"/>
</dbReference>
<dbReference type="PANTHER" id="PTHR46268">
    <property type="entry name" value="STRESS RESPONSE PROTEIN NHAX"/>
    <property type="match status" value="1"/>
</dbReference>
<dbReference type="SUPFAM" id="SSF52402">
    <property type="entry name" value="Adenine nucleotide alpha hydrolases-like"/>
    <property type="match status" value="1"/>
</dbReference>
<dbReference type="InterPro" id="IPR006016">
    <property type="entry name" value="UspA"/>
</dbReference>
<dbReference type="PIRSF" id="PIRSF006276">
    <property type="entry name" value="UspA"/>
    <property type="match status" value="1"/>
</dbReference>
<dbReference type="RefSeq" id="WP_209556267.1">
    <property type="nucleotide sequence ID" value="NZ_JAEDXU010000002.1"/>
</dbReference>
<evidence type="ECO:0000313" key="5">
    <source>
        <dbReference type="Proteomes" id="UP000673375"/>
    </source>
</evidence>
<comment type="caution">
    <text evidence="4">The sequence shown here is derived from an EMBL/GenBank/DDBJ whole genome shotgun (WGS) entry which is preliminary data.</text>
</comment>
<comment type="similarity">
    <text evidence="1 2">Belongs to the universal stress protein A family.</text>
</comment>
<dbReference type="Gene3D" id="3.40.50.620">
    <property type="entry name" value="HUPs"/>
    <property type="match status" value="1"/>
</dbReference>
<keyword evidence="2" id="KW-0963">Cytoplasm</keyword>
<comment type="subcellular location">
    <subcellularLocation>
        <location evidence="2">Cytoplasm</location>
    </subcellularLocation>
</comment>
<gene>
    <name evidence="4" type="ORF">I6N96_04205</name>
</gene>
<protein>
    <recommendedName>
        <fullName evidence="2">Universal stress protein</fullName>
    </recommendedName>
</protein>
<reference evidence="4 5" key="1">
    <citation type="submission" date="2020-12" db="EMBL/GenBank/DDBJ databases">
        <title>Vagococcus allomyrinae sp. nov. and Enterococcus lavae sp. nov., isolated from the larvae of Allomyrina dichotoma.</title>
        <authorList>
            <person name="Lee S.D."/>
        </authorList>
    </citation>
    <scope>NUCLEOTIDE SEQUENCE [LARGE SCALE GENOMIC DNA]</scope>
    <source>
        <strain evidence="4 5">BWM-S5</strain>
    </source>
</reference>
<dbReference type="CDD" id="cd00293">
    <property type="entry name" value="USP-like"/>
    <property type="match status" value="1"/>
</dbReference>
<organism evidence="4 5">
    <name type="scientific">Enterococcus larvae</name>
    <dbReference type="NCBI Taxonomy" id="2794352"/>
    <lineage>
        <taxon>Bacteria</taxon>
        <taxon>Bacillati</taxon>
        <taxon>Bacillota</taxon>
        <taxon>Bacilli</taxon>
        <taxon>Lactobacillales</taxon>
        <taxon>Enterococcaceae</taxon>
        <taxon>Enterococcus</taxon>
    </lineage>
</organism>
<evidence type="ECO:0000259" key="3">
    <source>
        <dbReference type="Pfam" id="PF00582"/>
    </source>
</evidence>
<evidence type="ECO:0000256" key="2">
    <source>
        <dbReference type="PIRNR" id="PIRNR006276"/>
    </source>
</evidence>
<dbReference type="PANTHER" id="PTHR46268:SF6">
    <property type="entry name" value="UNIVERSAL STRESS PROTEIN UP12"/>
    <property type="match status" value="1"/>
</dbReference>
<evidence type="ECO:0000313" key="4">
    <source>
        <dbReference type="EMBL" id="MBP1045467.1"/>
    </source>
</evidence>
<evidence type="ECO:0000256" key="1">
    <source>
        <dbReference type="ARBA" id="ARBA00008791"/>
    </source>
</evidence>